<dbReference type="Pfam" id="PF01943">
    <property type="entry name" value="Polysacc_synt"/>
    <property type="match status" value="1"/>
</dbReference>
<keyword evidence="3 6" id="KW-0812">Transmembrane</keyword>
<keyword evidence="2" id="KW-1003">Cell membrane</keyword>
<comment type="subcellular location">
    <subcellularLocation>
        <location evidence="1">Cell membrane</location>
        <topology evidence="1">Multi-pass membrane protein</topology>
    </subcellularLocation>
</comment>
<feature type="transmembrane region" description="Helical" evidence="6">
    <location>
        <begin position="94"/>
        <end position="114"/>
    </location>
</feature>
<feature type="transmembrane region" description="Helical" evidence="6">
    <location>
        <begin position="264"/>
        <end position="287"/>
    </location>
</feature>
<sequence>MAGAVRCRGVSEASGGVVGGRFSVCRWRLPIPSGAWLGYPSASPIEAANGSRRVERIVPAHPGARTFQSHDAHASLQRLHAFLPMSTGLIRNSLWSLSFRLLSALSGLLLTALLARLLTQAETGQYFILLSLSSIGSVVICCGMNFAVVRLIAEAQALKEPGAAKGTMLAALGTVGAAGLVFALALFSPVGQGLLQRYAGIAPGPLLTFLLVVWTVALAGQALFAELFRGLQQILLASLFGGACASLLALSALSLARLSTPLDLPLAVALVASATLAGVALAAAVLWRSARRLPGAPRRDWRRLAAIAWPLWITNLMLVVLVQADLWILNSQGDSAQVALYGAAVRITQLLTLPLLVLNAALIPMISERHALGDFPALQRLLRASAALAALPALLAVAFFGVAGGWLLQLFFGPGYGEALPLLLILAAGQLANVLCGSAGYTLMMTGRQQDMMWITLLAGLLMIGLGLYWVREHGAMGVAWASALGLTAQSLAMWWRVRQRLGLWTHASAGFLARPLQALRALL</sequence>
<dbReference type="Proteomes" id="UP000315235">
    <property type="component" value="Unassembled WGS sequence"/>
</dbReference>
<feature type="transmembrane region" description="Helical" evidence="6">
    <location>
        <begin position="207"/>
        <end position="228"/>
    </location>
</feature>
<gene>
    <name evidence="7" type="ORF">FM069_15350</name>
</gene>
<evidence type="ECO:0000313" key="8">
    <source>
        <dbReference type="Proteomes" id="UP000315235"/>
    </source>
</evidence>
<evidence type="ECO:0000256" key="5">
    <source>
        <dbReference type="ARBA" id="ARBA00023136"/>
    </source>
</evidence>
<feature type="transmembrane region" description="Helical" evidence="6">
    <location>
        <begin position="307"/>
        <end position="328"/>
    </location>
</feature>
<feature type="transmembrane region" description="Helical" evidence="6">
    <location>
        <begin position="126"/>
        <end position="148"/>
    </location>
</feature>
<dbReference type="InterPro" id="IPR050833">
    <property type="entry name" value="Poly_Biosynth_Transport"/>
</dbReference>
<accession>A0A553GW99</accession>
<dbReference type="AlphaFoldDB" id="A0A553GW99"/>
<dbReference type="PANTHER" id="PTHR30250:SF11">
    <property type="entry name" value="O-ANTIGEN TRANSPORTER-RELATED"/>
    <property type="match status" value="1"/>
</dbReference>
<evidence type="ECO:0000313" key="7">
    <source>
        <dbReference type="EMBL" id="TRX73787.1"/>
    </source>
</evidence>
<comment type="caution">
    <text evidence="7">The sequence shown here is derived from an EMBL/GenBank/DDBJ whole genome shotgun (WGS) entry which is preliminary data.</text>
</comment>
<keyword evidence="8" id="KW-1185">Reference proteome</keyword>
<evidence type="ECO:0000256" key="1">
    <source>
        <dbReference type="ARBA" id="ARBA00004651"/>
    </source>
</evidence>
<feature type="transmembrane region" description="Helical" evidence="6">
    <location>
        <begin position="384"/>
        <end position="408"/>
    </location>
</feature>
<evidence type="ECO:0000256" key="2">
    <source>
        <dbReference type="ARBA" id="ARBA00022475"/>
    </source>
</evidence>
<name>A0A553GW99_9PSED</name>
<protein>
    <submittedName>
        <fullName evidence="7">Lipopolysaccharide biosynthesis protein</fullName>
    </submittedName>
</protein>
<dbReference type="GO" id="GO:0005886">
    <property type="term" value="C:plasma membrane"/>
    <property type="evidence" value="ECO:0007669"/>
    <property type="project" value="UniProtKB-SubCell"/>
</dbReference>
<proteinExistence type="predicted"/>
<keyword evidence="5 6" id="KW-0472">Membrane</keyword>
<feature type="transmembrane region" description="Helical" evidence="6">
    <location>
        <begin position="453"/>
        <end position="471"/>
    </location>
</feature>
<dbReference type="EMBL" id="VJOY01000011">
    <property type="protein sequence ID" value="TRX73787.1"/>
    <property type="molecule type" value="Genomic_DNA"/>
</dbReference>
<feature type="transmembrane region" description="Helical" evidence="6">
    <location>
        <begin position="420"/>
        <end position="441"/>
    </location>
</feature>
<evidence type="ECO:0000256" key="3">
    <source>
        <dbReference type="ARBA" id="ARBA00022692"/>
    </source>
</evidence>
<dbReference type="OrthoDB" id="6946454at2"/>
<feature type="transmembrane region" description="Helical" evidence="6">
    <location>
        <begin position="235"/>
        <end position="258"/>
    </location>
</feature>
<keyword evidence="4 6" id="KW-1133">Transmembrane helix</keyword>
<evidence type="ECO:0000256" key="4">
    <source>
        <dbReference type="ARBA" id="ARBA00022989"/>
    </source>
</evidence>
<dbReference type="InterPro" id="IPR002797">
    <property type="entry name" value="Polysacc_synth"/>
</dbReference>
<evidence type="ECO:0000256" key="6">
    <source>
        <dbReference type="SAM" id="Phobius"/>
    </source>
</evidence>
<reference evidence="7 8" key="1">
    <citation type="submission" date="2019-07" db="EMBL/GenBank/DDBJ databases">
        <title>Pseudomonas mangiferae sp. nov., isolated from bark of mango tree in Thailand.</title>
        <authorList>
            <person name="Srisuk N."/>
            <person name="Anurat P."/>
        </authorList>
    </citation>
    <scope>NUCLEOTIDE SEQUENCE [LARGE SCALE GENOMIC DNA]</scope>
    <source>
        <strain evidence="7 8">DMKU_BBB3-04</strain>
    </source>
</reference>
<feature type="transmembrane region" description="Helical" evidence="6">
    <location>
        <begin position="169"/>
        <end position="187"/>
    </location>
</feature>
<organism evidence="7 8">
    <name type="scientific">Pseudomonas mangiferae</name>
    <dbReference type="NCBI Taxonomy" id="2593654"/>
    <lineage>
        <taxon>Bacteria</taxon>
        <taxon>Pseudomonadati</taxon>
        <taxon>Pseudomonadota</taxon>
        <taxon>Gammaproteobacteria</taxon>
        <taxon>Pseudomonadales</taxon>
        <taxon>Pseudomonadaceae</taxon>
        <taxon>Pseudomonas</taxon>
    </lineage>
</organism>
<feature type="transmembrane region" description="Helical" evidence="6">
    <location>
        <begin position="477"/>
        <end position="496"/>
    </location>
</feature>
<dbReference type="PANTHER" id="PTHR30250">
    <property type="entry name" value="PST FAMILY PREDICTED COLANIC ACID TRANSPORTER"/>
    <property type="match status" value="1"/>
</dbReference>
<feature type="transmembrane region" description="Helical" evidence="6">
    <location>
        <begin position="340"/>
        <end position="363"/>
    </location>
</feature>